<dbReference type="Proteomes" id="UP000270678">
    <property type="component" value="Chromosome"/>
</dbReference>
<name>A0A3Q9IAR7_9BACL</name>
<keyword evidence="2" id="KW-0946">Virion</keyword>
<reference evidence="3" key="1">
    <citation type="submission" date="2018-12" db="EMBL/GenBank/DDBJ databases">
        <title>Complete genome sequence of Paenibacillus sp. MBLB1234.</title>
        <authorList>
            <person name="Nam Y.-D."/>
            <person name="Kang J."/>
            <person name="Chung W.-H."/>
            <person name="Park Y.S."/>
        </authorList>
    </citation>
    <scope>NUCLEOTIDE SEQUENCE [LARGE SCALE GENOMIC DNA]</scope>
    <source>
        <strain evidence="3">MBLB1234</strain>
    </source>
</reference>
<sequence length="91" mass="10969">MNEVTKPHCDQEYYDMLEKLQALDFTLVELNLYLDTHPGDLAALQQFNQLALERRHLAEHFQHLYGPLQNFGHSFSRYPWEWVNVPWPWQV</sequence>
<dbReference type="InterPro" id="IPR024207">
    <property type="entry name" value="CotJB_dom"/>
</dbReference>
<feature type="domain" description="Protein CotJB" evidence="1">
    <location>
        <begin position="15"/>
        <end position="90"/>
    </location>
</feature>
<evidence type="ECO:0000259" key="1">
    <source>
        <dbReference type="Pfam" id="PF12652"/>
    </source>
</evidence>
<dbReference type="KEGG" id="plut:EI981_20670"/>
<dbReference type="PIRSF" id="PIRSF010606">
    <property type="entry name" value="Spore_coat_CotJB"/>
    <property type="match status" value="1"/>
</dbReference>
<keyword evidence="2" id="KW-0167">Capsid protein</keyword>
<dbReference type="AlphaFoldDB" id="A0A3Q9IAR7"/>
<dbReference type="Pfam" id="PF12652">
    <property type="entry name" value="CotJB"/>
    <property type="match status" value="1"/>
</dbReference>
<evidence type="ECO:0000313" key="3">
    <source>
        <dbReference type="Proteomes" id="UP000270678"/>
    </source>
</evidence>
<evidence type="ECO:0000313" key="2">
    <source>
        <dbReference type="EMBL" id="AZS16633.1"/>
    </source>
</evidence>
<keyword evidence="3" id="KW-1185">Reference proteome</keyword>
<dbReference type="InterPro" id="IPR016571">
    <property type="entry name" value="Spore_coat_assembly_CotJB"/>
</dbReference>
<gene>
    <name evidence="2" type="ORF">EI981_20670</name>
</gene>
<accession>A0A3Q9IAR7</accession>
<dbReference type="OrthoDB" id="9804099at2"/>
<dbReference type="EMBL" id="CP034346">
    <property type="protein sequence ID" value="AZS16633.1"/>
    <property type="molecule type" value="Genomic_DNA"/>
</dbReference>
<dbReference type="RefSeq" id="WP_127001436.1">
    <property type="nucleotide sequence ID" value="NZ_CP034346.1"/>
</dbReference>
<organism evidence="2 3">
    <name type="scientific">Paenibacillus lutimineralis</name>
    <dbReference type="NCBI Taxonomy" id="2707005"/>
    <lineage>
        <taxon>Bacteria</taxon>
        <taxon>Bacillati</taxon>
        <taxon>Bacillota</taxon>
        <taxon>Bacilli</taxon>
        <taxon>Bacillales</taxon>
        <taxon>Paenibacillaceae</taxon>
        <taxon>Paenibacillus</taxon>
    </lineage>
</organism>
<protein>
    <submittedName>
        <fullName evidence="2">Spore coat protein CotJB</fullName>
    </submittedName>
</protein>
<proteinExistence type="predicted"/>